<feature type="compositionally biased region" description="Basic and acidic residues" evidence="1">
    <location>
        <begin position="133"/>
        <end position="146"/>
    </location>
</feature>
<feature type="compositionally biased region" description="Basic and acidic residues" evidence="1">
    <location>
        <begin position="166"/>
        <end position="190"/>
    </location>
</feature>
<dbReference type="Pfam" id="PF05036">
    <property type="entry name" value="SPOR"/>
    <property type="match status" value="1"/>
</dbReference>
<protein>
    <submittedName>
        <fullName evidence="4">Sporulation related domain-containing protein</fullName>
    </submittedName>
</protein>
<dbReference type="STRING" id="34061.B0189_04600"/>
<evidence type="ECO:0000256" key="1">
    <source>
        <dbReference type="SAM" id="MobiDB-lite"/>
    </source>
</evidence>
<dbReference type="EMBL" id="FTNU01000003">
    <property type="protein sequence ID" value="SIR83630.1"/>
    <property type="molecule type" value="Genomic_DNA"/>
</dbReference>
<feature type="compositionally biased region" description="Basic and acidic residues" evidence="1">
    <location>
        <begin position="271"/>
        <end position="297"/>
    </location>
</feature>
<evidence type="ECO:0000259" key="3">
    <source>
        <dbReference type="PROSITE" id="PS51782"/>
    </source>
</evidence>
<dbReference type="SMART" id="SM00257">
    <property type="entry name" value="LysM"/>
    <property type="match status" value="1"/>
</dbReference>
<proteinExistence type="predicted"/>
<evidence type="ECO:0000259" key="2">
    <source>
        <dbReference type="PROSITE" id="PS51724"/>
    </source>
</evidence>
<dbReference type="CDD" id="cd00118">
    <property type="entry name" value="LysM"/>
    <property type="match status" value="1"/>
</dbReference>
<reference evidence="5" key="1">
    <citation type="submission" date="2017-01" db="EMBL/GenBank/DDBJ databases">
        <authorList>
            <person name="Varghese N."/>
            <person name="Submissions S."/>
        </authorList>
    </citation>
    <scope>NUCLEOTIDE SEQUENCE [LARGE SCALE GENOMIC DNA]</scope>
    <source>
        <strain evidence="5">DSM 21768</strain>
    </source>
</reference>
<organism evidence="4 5">
    <name type="scientific">Moraxella cuniculi DSM 21768</name>
    <dbReference type="NCBI Taxonomy" id="1122245"/>
    <lineage>
        <taxon>Bacteria</taxon>
        <taxon>Pseudomonadati</taxon>
        <taxon>Pseudomonadota</taxon>
        <taxon>Gammaproteobacteria</taxon>
        <taxon>Moraxellales</taxon>
        <taxon>Moraxellaceae</taxon>
        <taxon>Moraxella</taxon>
    </lineage>
</organism>
<dbReference type="InterPro" id="IPR036680">
    <property type="entry name" value="SPOR-like_sf"/>
</dbReference>
<dbReference type="PROSITE" id="PS51782">
    <property type="entry name" value="LYSM"/>
    <property type="match status" value="1"/>
</dbReference>
<dbReference type="Pfam" id="PF01476">
    <property type="entry name" value="LysM"/>
    <property type="match status" value="1"/>
</dbReference>
<dbReference type="InterPro" id="IPR036779">
    <property type="entry name" value="LysM_dom_sf"/>
</dbReference>
<keyword evidence="5" id="KW-1185">Reference proteome</keyword>
<evidence type="ECO:0000313" key="4">
    <source>
        <dbReference type="EMBL" id="SIR83630.1"/>
    </source>
</evidence>
<feature type="region of interest" description="Disordered" evidence="1">
    <location>
        <begin position="243"/>
        <end position="307"/>
    </location>
</feature>
<feature type="domain" description="LysM" evidence="3">
    <location>
        <begin position="199"/>
        <end position="243"/>
    </location>
</feature>
<feature type="region of interest" description="Disordered" evidence="1">
    <location>
        <begin position="86"/>
        <end position="113"/>
    </location>
</feature>
<dbReference type="Gene3D" id="3.30.70.1070">
    <property type="entry name" value="Sporulation related repeat"/>
    <property type="match status" value="1"/>
</dbReference>
<feature type="compositionally biased region" description="Polar residues" evidence="1">
    <location>
        <begin position="101"/>
        <end position="111"/>
    </location>
</feature>
<dbReference type="SUPFAM" id="SSF110997">
    <property type="entry name" value="Sporulation related repeat"/>
    <property type="match status" value="1"/>
</dbReference>
<dbReference type="PROSITE" id="PS51724">
    <property type="entry name" value="SPOR"/>
    <property type="match status" value="1"/>
</dbReference>
<dbReference type="SUPFAM" id="SSF54106">
    <property type="entry name" value="LysM domain"/>
    <property type="match status" value="1"/>
</dbReference>
<dbReference type="Gene3D" id="3.10.350.10">
    <property type="entry name" value="LysM domain"/>
    <property type="match status" value="1"/>
</dbReference>
<name>A0A1N7E6D7_9GAMM</name>
<dbReference type="AlphaFoldDB" id="A0A1N7E6D7"/>
<accession>A0A1N7E6D7</accession>
<gene>
    <name evidence="4" type="ORF">SAMN02745664_103122</name>
</gene>
<evidence type="ECO:0000313" key="5">
    <source>
        <dbReference type="Proteomes" id="UP000187495"/>
    </source>
</evidence>
<dbReference type="InterPro" id="IPR018392">
    <property type="entry name" value="LysM"/>
</dbReference>
<dbReference type="InterPro" id="IPR007730">
    <property type="entry name" value="SPOR-like_dom"/>
</dbReference>
<dbReference type="GO" id="GO:0042834">
    <property type="term" value="F:peptidoglycan binding"/>
    <property type="evidence" value="ECO:0007669"/>
    <property type="project" value="InterPro"/>
</dbReference>
<dbReference type="Proteomes" id="UP000187495">
    <property type="component" value="Unassembled WGS sequence"/>
</dbReference>
<feature type="region of interest" description="Disordered" evidence="1">
    <location>
        <begin position="133"/>
        <end position="195"/>
    </location>
</feature>
<feature type="domain" description="SPOR" evidence="2">
    <location>
        <begin position="302"/>
        <end position="377"/>
    </location>
</feature>
<sequence>MLGMALIVGGGLAVFALTKNDSTSTDTQTTSDALAQSKVAKPTVQPLTADVATEEKLLSQKQRAREAHTLQMQQQAAALLEEQNNARKKALDKANAELSGRNPTTNQQLSADSAAKSELIAAPTIQTRPEAIEAARKAEEAKKAAEAAKQAAETAKKSEQQAQTTKTKDKQQDKAVKSEKTEQAQKKPDNKPANIKVVGNYEVKAGETWQGIANRHGVSVSALVQANGMTANDILRAGSSIKIPAATKNQQKSQDNKRSEQTKPAAQTQQKKAEKPTEKTAEKNTDNKAQSEQKQSENKQNPKLSGRYTVQVAISPDKQKIDEVVKQYRDAGYRVTTSNTSRGLRVLVGNEKTEEGAKALRNKLANDSRVNSSGAFVHQVQ</sequence>